<dbReference type="AlphaFoldDB" id="A0A8J7GHJ7"/>
<gene>
    <name evidence="2" type="ORF">IW245_002597</name>
</gene>
<reference evidence="2" key="1">
    <citation type="submission" date="2020-11" db="EMBL/GenBank/DDBJ databases">
        <title>Sequencing the genomes of 1000 actinobacteria strains.</title>
        <authorList>
            <person name="Klenk H.-P."/>
        </authorList>
    </citation>
    <scope>NUCLEOTIDE SEQUENCE</scope>
    <source>
        <strain evidence="2">DSM 45356</strain>
    </source>
</reference>
<dbReference type="Proteomes" id="UP000622552">
    <property type="component" value="Unassembled WGS sequence"/>
</dbReference>
<dbReference type="Gene3D" id="1.20.120.450">
    <property type="entry name" value="dinb family like domain"/>
    <property type="match status" value="1"/>
</dbReference>
<dbReference type="Gene3D" id="2.160.20.80">
    <property type="entry name" value="E3 ubiquitin-protein ligase SopA"/>
    <property type="match status" value="1"/>
</dbReference>
<organism evidence="2 3">
    <name type="scientific">Longispora fulva</name>
    <dbReference type="NCBI Taxonomy" id="619741"/>
    <lineage>
        <taxon>Bacteria</taxon>
        <taxon>Bacillati</taxon>
        <taxon>Actinomycetota</taxon>
        <taxon>Actinomycetes</taxon>
        <taxon>Micromonosporales</taxon>
        <taxon>Micromonosporaceae</taxon>
        <taxon>Longispora</taxon>
    </lineage>
</organism>
<evidence type="ECO:0000313" key="3">
    <source>
        <dbReference type="Proteomes" id="UP000622552"/>
    </source>
</evidence>
<evidence type="ECO:0000313" key="2">
    <source>
        <dbReference type="EMBL" id="MBG6136403.1"/>
    </source>
</evidence>
<keyword evidence="3" id="KW-1185">Reference proteome</keyword>
<proteinExistence type="predicted"/>
<feature type="domain" description="DinB-like" evidence="1">
    <location>
        <begin position="102"/>
        <end position="249"/>
    </location>
</feature>
<protein>
    <submittedName>
        <fullName evidence="2">Putative damage-inducible protein DinB</fullName>
    </submittedName>
</protein>
<dbReference type="InterPro" id="IPR034660">
    <property type="entry name" value="DinB/YfiT-like"/>
</dbReference>
<dbReference type="RefSeq" id="WP_197003384.1">
    <property type="nucleotide sequence ID" value="NZ_BONS01000015.1"/>
</dbReference>
<dbReference type="Pfam" id="PF12867">
    <property type="entry name" value="DinB_2"/>
    <property type="match status" value="1"/>
</dbReference>
<dbReference type="InterPro" id="IPR024775">
    <property type="entry name" value="DinB-like"/>
</dbReference>
<sequence>MVEFVGEDLTGSLFRLTRLNGVEFRGCEFADTRFRIVEMSGVTMRGVELHNVEISGDVGNLKVNGVEVKALVEAELDRRYPERARMRPTDAAGFGEAWQVIERLWDGSVERARGLDPDLLHASVDGEWSFIETLRHLVLVTDGWIRRTVLLDPSPWHPLGLPWDDPDETRALPAGITRDRDARPTLDTLLDLRRDRMATVRDIVAGVSDESLDAETTPVGTPGWPESRNRRLRDVLLHVFHEEWEHRLYAERDLNALEAH</sequence>
<name>A0A8J7GHJ7_9ACTN</name>
<accession>A0A8J7GHJ7</accession>
<evidence type="ECO:0000259" key="1">
    <source>
        <dbReference type="Pfam" id="PF12867"/>
    </source>
</evidence>
<dbReference type="SUPFAM" id="SSF109854">
    <property type="entry name" value="DinB/YfiT-like putative metalloenzymes"/>
    <property type="match status" value="1"/>
</dbReference>
<dbReference type="EMBL" id="JADOUF010000001">
    <property type="protein sequence ID" value="MBG6136403.1"/>
    <property type="molecule type" value="Genomic_DNA"/>
</dbReference>
<comment type="caution">
    <text evidence="2">The sequence shown here is derived from an EMBL/GenBank/DDBJ whole genome shotgun (WGS) entry which is preliminary data.</text>
</comment>
<dbReference type="SUPFAM" id="SSF141571">
    <property type="entry name" value="Pentapeptide repeat-like"/>
    <property type="match status" value="1"/>
</dbReference>